<sequence length="215" mass="23239">MKKVLGVSGSPIQNSNTDRAVRTVLEATGKESEFIKLKEYQIEPCRACLGCVETNECVIGDDGNWLAQKAKEADALIVGGFTPYSSIDARTKSFLERLYPLRHKHGYMQGKPGIAVATCAIPADCEGMPPACDNGANDVSFYMMEEGMNFLGAVKIRGNVPCVRCGHGDECPVSGLTMIFGKNASVDTVGIHNFEMQDQPIETAKQLGRQMGEAL</sequence>
<protein>
    <submittedName>
        <fullName evidence="4">NADPH-dependent FMN reductase</fullName>
    </submittedName>
</protein>
<dbReference type="Pfam" id="PF03358">
    <property type="entry name" value="FMN_red"/>
    <property type="match status" value="1"/>
</dbReference>
<dbReference type="AlphaFoldDB" id="M1PVW3"/>
<evidence type="ECO:0000313" key="4">
    <source>
        <dbReference type="EMBL" id="AGF93304.1"/>
    </source>
</evidence>
<dbReference type="GO" id="GO:0016491">
    <property type="term" value="F:oxidoreductase activity"/>
    <property type="evidence" value="ECO:0007669"/>
    <property type="project" value="InterPro"/>
</dbReference>
<feature type="domain" description="NADPH-dependent FMN reductase-like" evidence="3">
    <location>
        <begin position="3"/>
        <end position="120"/>
    </location>
</feature>
<dbReference type="InterPro" id="IPR005025">
    <property type="entry name" value="FMN_Rdtase-like_dom"/>
</dbReference>
<dbReference type="SUPFAM" id="SSF52218">
    <property type="entry name" value="Flavoproteins"/>
    <property type="match status" value="1"/>
</dbReference>
<proteinExistence type="predicted"/>
<evidence type="ECO:0000256" key="1">
    <source>
        <dbReference type="ARBA" id="ARBA00022630"/>
    </source>
</evidence>
<reference evidence="4" key="1">
    <citation type="journal article" date="2013" name="Syst. Appl. Microbiol.">
        <title>New insights into the archaeal diversity of a hypersaline microbial mat obtained by a metagenomic approach.</title>
        <authorList>
            <person name="Lopez-Lopez A."/>
            <person name="Richter M."/>
            <person name="Pena A."/>
            <person name="Tamames J."/>
            <person name="Rossello-Mora R."/>
        </authorList>
    </citation>
    <scope>NUCLEOTIDE SEQUENCE</scope>
</reference>
<organism evidence="4">
    <name type="scientific">uncultured organism</name>
    <dbReference type="NCBI Taxonomy" id="155900"/>
    <lineage>
        <taxon>unclassified sequences</taxon>
        <taxon>environmental samples</taxon>
    </lineage>
</organism>
<dbReference type="PANTHER" id="PTHR43278:SF1">
    <property type="entry name" value="IRON-SULFUR FLAVOPROTEIN MJ1083"/>
    <property type="match status" value="1"/>
</dbReference>
<dbReference type="InterPro" id="IPR029039">
    <property type="entry name" value="Flavoprotein-like_sf"/>
</dbReference>
<evidence type="ECO:0000256" key="2">
    <source>
        <dbReference type="ARBA" id="ARBA00022643"/>
    </source>
</evidence>
<dbReference type="PANTHER" id="PTHR43278">
    <property type="entry name" value="NAD(P)H-DEPENDENT FMN-CONTAINING OXIDOREDUCTASE YWQN-RELATED"/>
    <property type="match status" value="1"/>
</dbReference>
<dbReference type="EMBL" id="JX684087">
    <property type="protein sequence ID" value="AGF93304.1"/>
    <property type="molecule type" value="Genomic_DNA"/>
</dbReference>
<dbReference type="InterPro" id="IPR051796">
    <property type="entry name" value="ISF_SsuE-like"/>
</dbReference>
<keyword evidence="2" id="KW-0288">FMN</keyword>
<name>M1PVW3_9ZZZZ</name>
<dbReference type="Gene3D" id="3.40.50.360">
    <property type="match status" value="1"/>
</dbReference>
<gene>
    <name evidence="4" type="ORF">FLSS-21_0029</name>
</gene>
<accession>M1PVW3</accession>
<evidence type="ECO:0000259" key="3">
    <source>
        <dbReference type="Pfam" id="PF03358"/>
    </source>
</evidence>
<keyword evidence="1" id="KW-0285">Flavoprotein</keyword>